<dbReference type="EMBL" id="NBNE01005133">
    <property type="protein sequence ID" value="OWZ04134.1"/>
    <property type="molecule type" value="Genomic_DNA"/>
</dbReference>
<dbReference type="AlphaFoldDB" id="A0A225VG86"/>
<evidence type="ECO:0000313" key="1">
    <source>
        <dbReference type="EMBL" id="OWZ04134.1"/>
    </source>
</evidence>
<accession>A0A225VG86</accession>
<evidence type="ECO:0000313" key="2">
    <source>
        <dbReference type="Proteomes" id="UP000198211"/>
    </source>
</evidence>
<dbReference type="OrthoDB" id="91973at2759"/>
<organism evidence="1 2">
    <name type="scientific">Phytophthora megakarya</name>
    <dbReference type="NCBI Taxonomy" id="4795"/>
    <lineage>
        <taxon>Eukaryota</taxon>
        <taxon>Sar</taxon>
        <taxon>Stramenopiles</taxon>
        <taxon>Oomycota</taxon>
        <taxon>Peronosporomycetes</taxon>
        <taxon>Peronosporales</taxon>
        <taxon>Peronosporaceae</taxon>
        <taxon>Phytophthora</taxon>
    </lineage>
</organism>
<proteinExistence type="predicted"/>
<name>A0A225VG86_9STRA</name>
<sequence length="71" mass="8285">MFAAVEIMEPIIVDELRDQLFLRADLRRRDGRMTADEHICFLDLVVDQYHVDVRNLVGVVCDNMETYKAIS</sequence>
<dbReference type="Proteomes" id="UP000198211">
    <property type="component" value="Unassembled WGS sequence"/>
</dbReference>
<comment type="caution">
    <text evidence="1">The sequence shown here is derived from an EMBL/GenBank/DDBJ whole genome shotgun (WGS) entry which is preliminary data.</text>
</comment>
<reference evidence="2" key="1">
    <citation type="submission" date="2017-03" db="EMBL/GenBank/DDBJ databases">
        <title>Phytopthora megakarya and P. palmivora, two closely related causual agents of cacao black pod achieved similar genome size and gene model numbers by different mechanisms.</title>
        <authorList>
            <person name="Ali S."/>
            <person name="Shao J."/>
            <person name="Larry D.J."/>
            <person name="Kronmiller B."/>
            <person name="Shen D."/>
            <person name="Strem M.D."/>
            <person name="Melnick R.L."/>
            <person name="Guiltinan M.J."/>
            <person name="Tyler B.M."/>
            <person name="Meinhardt L.W."/>
            <person name="Bailey B.A."/>
        </authorList>
    </citation>
    <scope>NUCLEOTIDE SEQUENCE [LARGE SCALE GENOMIC DNA]</scope>
    <source>
        <strain evidence="2">zdho120</strain>
    </source>
</reference>
<protein>
    <submittedName>
        <fullName evidence="1">Uncharacterized protein</fullName>
    </submittedName>
</protein>
<gene>
    <name evidence="1" type="ORF">PHMEG_00024017</name>
</gene>
<keyword evidence="2" id="KW-1185">Reference proteome</keyword>